<dbReference type="FunFam" id="3.40.30.10:FF:000142">
    <property type="entry name" value="Elongation factor 1 gamma"/>
    <property type="match status" value="1"/>
</dbReference>
<evidence type="ECO:0000313" key="6">
    <source>
        <dbReference type="Proteomes" id="UP000019478"/>
    </source>
</evidence>
<evidence type="ECO:0000256" key="1">
    <source>
        <dbReference type="ARBA" id="ARBA00007409"/>
    </source>
</evidence>
<dbReference type="Gene3D" id="3.40.30.10">
    <property type="entry name" value="Glutaredoxin"/>
    <property type="match status" value="1"/>
</dbReference>
<dbReference type="RefSeq" id="XP_007737283.1">
    <property type="nucleotide sequence ID" value="XM_007739093.1"/>
</dbReference>
<dbReference type="GO" id="GO:0005737">
    <property type="term" value="C:cytoplasm"/>
    <property type="evidence" value="ECO:0007669"/>
    <property type="project" value="TreeGrafter"/>
</dbReference>
<dbReference type="Pfam" id="PF02798">
    <property type="entry name" value="GST_N"/>
    <property type="match status" value="1"/>
</dbReference>
<comment type="caution">
    <text evidence="5">The sequence shown here is derived from an EMBL/GenBank/DDBJ whole genome shotgun (WGS) entry which is preliminary data.</text>
</comment>
<dbReference type="Pfam" id="PF00043">
    <property type="entry name" value="GST_C"/>
    <property type="match status" value="1"/>
</dbReference>
<dbReference type="Gene3D" id="1.20.1050.10">
    <property type="match status" value="1"/>
</dbReference>
<dbReference type="InterPro" id="IPR010987">
    <property type="entry name" value="Glutathione-S-Trfase_C-like"/>
</dbReference>
<feature type="domain" description="GST C-terminal" evidence="4">
    <location>
        <begin position="84"/>
        <end position="214"/>
    </location>
</feature>
<dbReference type="InterPro" id="IPR036249">
    <property type="entry name" value="Thioredoxin-like_sf"/>
</dbReference>
<dbReference type="GO" id="GO:0005634">
    <property type="term" value="C:nucleus"/>
    <property type="evidence" value="ECO:0007669"/>
    <property type="project" value="TreeGrafter"/>
</dbReference>
<dbReference type="InterPro" id="IPR004045">
    <property type="entry name" value="Glutathione_S-Trfase_N"/>
</dbReference>
<proteinExistence type="inferred from homology"/>
<evidence type="ECO:0000256" key="2">
    <source>
        <dbReference type="RuleBase" id="RU003494"/>
    </source>
</evidence>
<keyword evidence="6" id="KW-1185">Reference proteome</keyword>
<evidence type="ECO:0000313" key="5">
    <source>
        <dbReference type="EMBL" id="EXJ77838.1"/>
    </source>
</evidence>
<dbReference type="SFLD" id="SFLDS00019">
    <property type="entry name" value="Glutathione_Transferase_(cytos"/>
    <property type="match status" value="1"/>
</dbReference>
<dbReference type="Proteomes" id="UP000019478">
    <property type="component" value="Unassembled WGS sequence"/>
</dbReference>
<evidence type="ECO:0000259" key="3">
    <source>
        <dbReference type="PROSITE" id="PS50404"/>
    </source>
</evidence>
<dbReference type="InterPro" id="IPR040079">
    <property type="entry name" value="Glutathione_S-Trfase"/>
</dbReference>
<dbReference type="EMBL" id="AMGY01000009">
    <property type="protein sequence ID" value="EXJ77838.1"/>
    <property type="molecule type" value="Genomic_DNA"/>
</dbReference>
<gene>
    <name evidence="5" type="ORF">A1O3_08997</name>
</gene>
<dbReference type="OrthoDB" id="249703at2759"/>
<evidence type="ECO:0000259" key="4">
    <source>
        <dbReference type="PROSITE" id="PS50405"/>
    </source>
</evidence>
<dbReference type="STRING" id="1182542.W9XCB3"/>
<name>W9XCB3_9EURO</name>
<keyword evidence="5" id="KW-0251">Elongation factor</keyword>
<sequence>MSFGKLYGVRDNPRTTVSLVVAKENNLDVELVAPRKDDPEYRKLNPLGKFPTFVGADGDVLTESIAIAIYFASQNEKTTLLGKTKKDYAAVIRWLSFSNTEVFPFLTSWFRPLIGAAPYDQKTVEEAKATALPRVSVLEQHLSNRDFLVGDHLTLADLYVASQLARGFQYVLDKAWRAENPHLTRWYQAVTARPAWRAIIEHPILIDEAPSGPLTK</sequence>
<dbReference type="SFLD" id="SFLDG00358">
    <property type="entry name" value="Main_(cytGST)"/>
    <property type="match status" value="1"/>
</dbReference>
<dbReference type="GeneID" id="19173083"/>
<reference evidence="5 6" key="1">
    <citation type="submission" date="2013-03" db="EMBL/GenBank/DDBJ databases">
        <title>The Genome Sequence of Capronia epimyces CBS 606.96.</title>
        <authorList>
            <consortium name="The Broad Institute Genomics Platform"/>
            <person name="Cuomo C."/>
            <person name="de Hoog S."/>
            <person name="Gorbushina A."/>
            <person name="Walker B."/>
            <person name="Young S.K."/>
            <person name="Zeng Q."/>
            <person name="Gargeya S."/>
            <person name="Fitzgerald M."/>
            <person name="Haas B."/>
            <person name="Abouelleil A."/>
            <person name="Allen A.W."/>
            <person name="Alvarado L."/>
            <person name="Arachchi H.M."/>
            <person name="Berlin A.M."/>
            <person name="Chapman S.B."/>
            <person name="Gainer-Dewar J."/>
            <person name="Goldberg J."/>
            <person name="Griggs A."/>
            <person name="Gujja S."/>
            <person name="Hansen M."/>
            <person name="Howarth C."/>
            <person name="Imamovic A."/>
            <person name="Ireland A."/>
            <person name="Larimer J."/>
            <person name="McCowan C."/>
            <person name="Murphy C."/>
            <person name="Pearson M."/>
            <person name="Poon T.W."/>
            <person name="Priest M."/>
            <person name="Roberts A."/>
            <person name="Saif S."/>
            <person name="Shea T."/>
            <person name="Sisk P."/>
            <person name="Sykes S."/>
            <person name="Wortman J."/>
            <person name="Nusbaum C."/>
            <person name="Birren B."/>
        </authorList>
    </citation>
    <scope>NUCLEOTIDE SEQUENCE [LARGE SCALE GENOMIC DNA]</scope>
    <source>
        <strain evidence="5 6">CBS 606.96</strain>
    </source>
</reference>
<dbReference type="CDD" id="cd03181">
    <property type="entry name" value="GST_C_EF1Bgamma_like"/>
    <property type="match status" value="1"/>
</dbReference>
<dbReference type="PANTHER" id="PTHR43986:SF1">
    <property type="entry name" value="ELONGATION FACTOR 1-GAMMA"/>
    <property type="match status" value="1"/>
</dbReference>
<dbReference type="eggNOG" id="KOG0867">
    <property type="taxonomic scope" value="Eukaryota"/>
</dbReference>
<dbReference type="InterPro" id="IPR050802">
    <property type="entry name" value="EF-GSTs"/>
</dbReference>
<organism evidence="5 6">
    <name type="scientific">Capronia epimyces CBS 606.96</name>
    <dbReference type="NCBI Taxonomy" id="1182542"/>
    <lineage>
        <taxon>Eukaryota</taxon>
        <taxon>Fungi</taxon>
        <taxon>Dikarya</taxon>
        <taxon>Ascomycota</taxon>
        <taxon>Pezizomycotina</taxon>
        <taxon>Eurotiomycetes</taxon>
        <taxon>Chaetothyriomycetidae</taxon>
        <taxon>Chaetothyriales</taxon>
        <taxon>Herpotrichiellaceae</taxon>
        <taxon>Capronia</taxon>
    </lineage>
</organism>
<dbReference type="InterPro" id="IPR036282">
    <property type="entry name" value="Glutathione-S-Trfase_C_sf"/>
</dbReference>
<dbReference type="GO" id="GO:0003746">
    <property type="term" value="F:translation elongation factor activity"/>
    <property type="evidence" value="ECO:0007669"/>
    <property type="project" value="UniProtKB-KW"/>
</dbReference>
<dbReference type="SUPFAM" id="SSF52833">
    <property type="entry name" value="Thioredoxin-like"/>
    <property type="match status" value="1"/>
</dbReference>
<dbReference type="PANTHER" id="PTHR43986">
    <property type="entry name" value="ELONGATION FACTOR 1-GAMMA"/>
    <property type="match status" value="1"/>
</dbReference>
<accession>W9XCB3</accession>
<keyword evidence="5" id="KW-0648">Protein biosynthesis</keyword>
<dbReference type="SUPFAM" id="SSF47616">
    <property type="entry name" value="GST C-terminal domain-like"/>
    <property type="match status" value="1"/>
</dbReference>
<dbReference type="PROSITE" id="PS50405">
    <property type="entry name" value="GST_CTER"/>
    <property type="match status" value="1"/>
</dbReference>
<protein>
    <submittedName>
        <fullName evidence="5">Elongation factor 1-gamma</fullName>
    </submittedName>
</protein>
<dbReference type="FunFam" id="1.20.1050.10:FF:000006">
    <property type="entry name" value="Elongation factor 1 gamma"/>
    <property type="match status" value="1"/>
</dbReference>
<dbReference type="PROSITE" id="PS50404">
    <property type="entry name" value="GST_NTER"/>
    <property type="match status" value="1"/>
</dbReference>
<comment type="similarity">
    <text evidence="1 2">Belongs to the GST superfamily.</text>
</comment>
<feature type="domain" description="GST N-terminal" evidence="3">
    <location>
        <begin position="2"/>
        <end position="79"/>
    </location>
</feature>
<dbReference type="InterPro" id="IPR004046">
    <property type="entry name" value="GST_C"/>
</dbReference>
<dbReference type="CDD" id="cd03044">
    <property type="entry name" value="GST_N_EF1Bgamma"/>
    <property type="match status" value="1"/>
</dbReference>
<dbReference type="HOGENOM" id="CLU_011226_3_2_1"/>
<dbReference type="AlphaFoldDB" id="W9XCB3"/>